<dbReference type="STRING" id="564137.SAMN04488238_107150"/>
<dbReference type="NCBIfam" id="NF004638">
    <property type="entry name" value="PRK05988.1"/>
    <property type="match status" value="1"/>
</dbReference>
<evidence type="ECO:0000256" key="7">
    <source>
        <dbReference type="PIRSR" id="PIRSR000216-1"/>
    </source>
</evidence>
<evidence type="ECO:0000256" key="3">
    <source>
        <dbReference type="ARBA" id="ARBA00022723"/>
    </source>
</evidence>
<dbReference type="AlphaFoldDB" id="A0A1H3AVC7"/>
<dbReference type="PIRSF" id="PIRSF000216">
    <property type="entry name" value="NADH_DH_24kDa"/>
    <property type="match status" value="1"/>
</dbReference>
<protein>
    <submittedName>
        <fullName evidence="8">Formate dehydrogenase gamma subunit</fullName>
    </submittedName>
</protein>
<dbReference type="EMBL" id="FNOM01000007">
    <property type="protein sequence ID" value="SDX33690.1"/>
    <property type="molecule type" value="Genomic_DNA"/>
</dbReference>
<organism evidence="8 9">
    <name type="scientific">Roseicitreum antarcticum</name>
    <dbReference type="NCBI Taxonomy" id="564137"/>
    <lineage>
        <taxon>Bacteria</taxon>
        <taxon>Pseudomonadati</taxon>
        <taxon>Pseudomonadota</taxon>
        <taxon>Alphaproteobacteria</taxon>
        <taxon>Rhodobacterales</taxon>
        <taxon>Paracoccaceae</taxon>
        <taxon>Roseicitreum</taxon>
    </lineage>
</organism>
<evidence type="ECO:0000256" key="5">
    <source>
        <dbReference type="ARBA" id="ARBA00023014"/>
    </source>
</evidence>
<dbReference type="SUPFAM" id="SSF52833">
    <property type="entry name" value="Thioredoxin-like"/>
    <property type="match status" value="1"/>
</dbReference>
<keyword evidence="2 7" id="KW-0001">2Fe-2S</keyword>
<dbReference type="OrthoDB" id="9807941at2"/>
<evidence type="ECO:0000313" key="8">
    <source>
        <dbReference type="EMBL" id="SDX33690.1"/>
    </source>
</evidence>
<dbReference type="RefSeq" id="WP_092890589.1">
    <property type="nucleotide sequence ID" value="NZ_CP061498.1"/>
</dbReference>
<dbReference type="Gene3D" id="3.40.30.10">
    <property type="entry name" value="Glutaredoxin"/>
    <property type="match status" value="1"/>
</dbReference>
<comment type="cofactor">
    <cofactor evidence="6">
        <name>[2Fe-2S] cluster</name>
        <dbReference type="ChEBI" id="CHEBI:190135"/>
    </cofactor>
</comment>
<feature type="binding site" evidence="7">
    <location>
        <position position="92"/>
    </location>
    <ligand>
        <name>[2Fe-2S] cluster</name>
        <dbReference type="ChEBI" id="CHEBI:190135"/>
    </ligand>
</feature>
<dbReference type="PANTHER" id="PTHR43342">
    <property type="entry name" value="NADH-QUINONE OXIDOREDUCTASE, E SUBUNIT"/>
    <property type="match status" value="1"/>
</dbReference>
<accession>A0A1H3AVC7</accession>
<evidence type="ECO:0000256" key="6">
    <source>
        <dbReference type="ARBA" id="ARBA00034078"/>
    </source>
</evidence>
<name>A0A1H3AVC7_9RHOB</name>
<keyword evidence="4 7" id="KW-0408">Iron</keyword>
<sequence>MPADQPADQPAPTQAEISALIDGNLHLEGPMLPILHAVQAAFGHIPAAALGLIATALNLTRAEVHGVVSFYHDFREAPAGRHVLKLCRAEACQAVGANALAQDVLARLGVDWHGTTVDGAVTVEPVYCLGLCACGPALSLDGRAVGRVDAARLQDVLRGVGV</sequence>
<keyword evidence="3 7" id="KW-0479">Metal-binding</keyword>
<dbReference type="Pfam" id="PF01257">
    <property type="entry name" value="2Fe-2S_thioredx"/>
    <property type="match status" value="1"/>
</dbReference>
<reference evidence="8 9" key="1">
    <citation type="submission" date="2016-10" db="EMBL/GenBank/DDBJ databases">
        <authorList>
            <person name="de Groot N.N."/>
        </authorList>
    </citation>
    <scope>NUCLEOTIDE SEQUENCE [LARGE SCALE GENOMIC DNA]</scope>
    <source>
        <strain evidence="8 9">CGMCC 1.8894</strain>
    </source>
</reference>
<gene>
    <name evidence="8" type="ORF">SAMN04488238_107150</name>
</gene>
<dbReference type="CDD" id="cd03081">
    <property type="entry name" value="TRX_Fd_NuoE_FDH_gamma"/>
    <property type="match status" value="1"/>
</dbReference>
<feature type="binding site" evidence="7">
    <location>
        <position position="128"/>
    </location>
    <ligand>
        <name>[2Fe-2S] cluster</name>
        <dbReference type="ChEBI" id="CHEBI:190135"/>
    </ligand>
</feature>
<keyword evidence="5 7" id="KW-0411">Iron-sulfur</keyword>
<proteinExistence type="inferred from homology"/>
<dbReference type="GO" id="GO:0046872">
    <property type="term" value="F:metal ion binding"/>
    <property type="evidence" value="ECO:0007669"/>
    <property type="project" value="UniProtKB-KW"/>
</dbReference>
<feature type="binding site" evidence="7">
    <location>
        <position position="132"/>
    </location>
    <ligand>
        <name>[2Fe-2S] cluster</name>
        <dbReference type="ChEBI" id="CHEBI:190135"/>
    </ligand>
</feature>
<dbReference type="InterPro" id="IPR028431">
    <property type="entry name" value="NADP_DH_HndA-like"/>
</dbReference>
<feature type="binding site" evidence="7">
    <location>
        <position position="87"/>
    </location>
    <ligand>
        <name>[2Fe-2S] cluster</name>
        <dbReference type="ChEBI" id="CHEBI:190135"/>
    </ligand>
</feature>
<comment type="similarity">
    <text evidence="1">Belongs to the complex I 24 kDa subunit family.</text>
</comment>
<comment type="cofactor">
    <cofactor evidence="7">
        <name>[2Fe-2S] cluster</name>
        <dbReference type="ChEBI" id="CHEBI:190135"/>
    </cofactor>
    <text evidence="7">Binds 1 [2Fe-2S] cluster.</text>
</comment>
<evidence type="ECO:0000256" key="4">
    <source>
        <dbReference type="ARBA" id="ARBA00023004"/>
    </source>
</evidence>
<dbReference type="GO" id="GO:0016491">
    <property type="term" value="F:oxidoreductase activity"/>
    <property type="evidence" value="ECO:0007669"/>
    <property type="project" value="InterPro"/>
</dbReference>
<evidence type="ECO:0000256" key="2">
    <source>
        <dbReference type="ARBA" id="ARBA00022714"/>
    </source>
</evidence>
<dbReference type="Gene3D" id="1.10.10.1590">
    <property type="entry name" value="NADH-quinone oxidoreductase subunit E"/>
    <property type="match status" value="1"/>
</dbReference>
<dbReference type="PROSITE" id="PS01099">
    <property type="entry name" value="COMPLEX1_24K"/>
    <property type="match status" value="1"/>
</dbReference>
<dbReference type="Proteomes" id="UP000198539">
    <property type="component" value="Unassembled WGS sequence"/>
</dbReference>
<dbReference type="InterPro" id="IPR036249">
    <property type="entry name" value="Thioredoxin-like_sf"/>
</dbReference>
<evidence type="ECO:0000313" key="9">
    <source>
        <dbReference type="Proteomes" id="UP000198539"/>
    </source>
</evidence>
<keyword evidence="9" id="KW-1185">Reference proteome</keyword>
<evidence type="ECO:0000256" key="1">
    <source>
        <dbReference type="ARBA" id="ARBA00010643"/>
    </source>
</evidence>
<dbReference type="InterPro" id="IPR002023">
    <property type="entry name" value="NuoE-like"/>
</dbReference>
<dbReference type="PANTHER" id="PTHR43342:SF1">
    <property type="entry name" value="BIFURCATING [FEFE] HYDROGENASE GAMMA SUBUNIT"/>
    <property type="match status" value="1"/>
</dbReference>
<dbReference type="GO" id="GO:0051537">
    <property type="term" value="F:2 iron, 2 sulfur cluster binding"/>
    <property type="evidence" value="ECO:0007669"/>
    <property type="project" value="UniProtKB-KW"/>
</dbReference>
<dbReference type="InterPro" id="IPR041921">
    <property type="entry name" value="NuoE_N"/>
</dbReference>